<dbReference type="EMBL" id="JBHSVR010000001">
    <property type="protein sequence ID" value="MFC6633087.1"/>
    <property type="molecule type" value="Genomic_DNA"/>
</dbReference>
<evidence type="ECO:0000313" key="2">
    <source>
        <dbReference type="Proteomes" id="UP001596425"/>
    </source>
</evidence>
<comment type="caution">
    <text evidence="1">The sequence shown here is derived from an EMBL/GenBank/DDBJ whole genome shotgun (WGS) entry which is preliminary data.</text>
</comment>
<dbReference type="InterPro" id="IPR047677">
    <property type="entry name" value="GDCCVxC"/>
</dbReference>
<keyword evidence="2" id="KW-1185">Reference proteome</keyword>
<organism evidence="1 2">
    <name type="scientific">Microbulbifer taiwanensis</name>
    <dbReference type="NCBI Taxonomy" id="986746"/>
    <lineage>
        <taxon>Bacteria</taxon>
        <taxon>Pseudomonadati</taxon>
        <taxon>Pseudomonadota</taxon>
        <taxon>Gammaproteobacteria</taxon>
        <taxon>Cellvibrionales</taxon>
        <taxon>Microbulbiferaceae</taxon>
        <taxon>Microbulbifer</taxon>
    </lineage>
</organism>
<accession>A0ABW1YK09</accession>
<protein>
    <submittedName>
        <fullName evidence="1">GDCCVxC domain-containing (Seleno)protein</fullName>
    </submittedName>
</protein>
<reference evidence="2" key="1">
    <citation type="journal article" date="2019" name="Int. J. Syst. Evol. Microbiol.">
        <title>The Global Catalogue of Microorganisms (GCM) 10K type strain sequencing project: providing services to taxonomists for standard genome sequencing and annotation.</title>
        <authorList>
            <consortium name="The Broad Institute Genomics Platform"/>
            <consortium name="The Broad Institute Genome Sequencing Center for Infectious Disease"/>
            <person name="Wu L."/>
            <person name="Ma J."/>
        </authorList>
    </citation>
    <scope>NUCLEOTIDE SEQUENCE [LARGE SCALE GENOMIC DNA]</scope>
    <source>
        <strain evidence="2">CGMCC 1.13718</strain>
    </source>
</reference>
<sequence>MAENPILQSRLTCPHCGHKKTETMPTDACQWFYECEQCRSLLKPLPGDCCVFCSYGDVPCPPVQTGLGCCGTAERAQNK</sequence>
<gene>
    <name evidence="1" type="ORF">ACFQBM_07350</name>
</gene>
<proteinExistence type="predicted"/>
<dbReference type="RefSeq" id="WP_193189417.1">
    <property type="nucleotide sequence ID" value="NZ_JACZFR010000006.1"/>
</dbReference>
<evidence type="ECO:0000313" key="1">
    <source>
        <dbReference type="EMBL" id="MFC6633087.1"/>
    </source>
</evidence>
<dbReference type="NCBIfam" id="NF041374">
    <property type="entry name" value="GDCCVxC"/>
    <property type="match status" value="1"/>
</dbReference>
<name>A0ABW1YK09_9GAMM</name>
<dbReference type="Proteomes" id="UP001596425">
    <property type="component" value="Unassembled WGS sequence"/>
</dbReference>